<sequence>MKLRKELKLRKIGKDYIIVEPGQDKVDLSKVYTLNETAAWLWEELHPQEFSKEDMVKKLVEEYDVTEEQANKDIQKLLDIFVAQKLLDENY</sequence>
<dbReference type="Proteomes" id="UP001597418">
    <property type="component" value="Unassembled WGS sequence"/>
</dbReference>
<name>A0ABW5UCF8_9SPHI</name>
<dbReference type="RefSeq" id="WP_066756246.1">
    <property type="nucleotide sequence ID" value="NZ_JBHUMB010000006.1"/>
</dbReference>
<dbReference type="InterPro" id="IPR008792">
    <property type="entry name" value="PQQD"/>
</dbReference>
<accession>A0ABW5UCF8</accession>
<dbReference type="InterPro" id="IPR041881">
    <property type="entry name" value="PqqD_sf"/>
</dbReference>
<dbReference type="Gene3D" id="1.10.10.1150">
    <property type="entry name" value="Coenzyme PQQ synthesis protein D (PqqD)"/>
    <property type="match status" value="1"/>
</dbReference>
<reference evidence="2" key="1">
    <citation type="journal article" date="2019" name="Int. J. Syst. Evol. Microbiol.">
        <title>The Global Catalogue of Microorganisms (GCM) 10K type strain sequencing project: providing services to taxonomists for standard genome sequencing and annotation.</title>
        <authorList>
            <consortium name="The Broad Institute Genomics Platform"/>
            <consortium name="The Broad Institute Genome Sequencing Center for Infectious Disease"/>
            <person name="Wu L."/>
            <person name="Ma J."/>
        </authorList>
    </citation>
    <scope>NUCLEOTIDE SEQUENCE [LARGE SCALE GENOMIC DNA]</scope>
    <source>
        <strain evidence="2">KCTC 42247</strain>
    </source>
</reference>
<evidence type="ECO:0000313" key="2">
    <source>
        <dbReference type="Proteomes" id="UP001597418"/>
    </source>
</evidence>
<evidence type="ECO:0000313" key="1">
    <source>
        <dbReference type="EMBL" id="MFD2743225.1"/>
    </source>
</evidence>
<dbReference type="Pfam" id="PF05402">
    <property type="entry name" value="PqqD"/>
    <property type="match status" value="1"/>
</dbReference>
<proteinExistence type="predicted"/>
<keyword evidence="2" id="KW-1185">Reference proteome</keyword>
<protein>
    <submittedName>
        <fullName evidence="1">PqqD family protein</fullName>
    </submittedName>
</protein>
<comment type="caution">
    <text evidence="1">The sequence shown here is derived from an EMBL/GenBank/DDBJ whole genome shotgun (WGS) entry which is preliminary data.</text>
</comment>
<dbReference type="EMBL" id="JBHUMB010000006">
    <property type="protein sequence ID" value="MFD2743225.1"/>
    <property type="molecule type" value="Genomic_DNA"/>
</dbReference>
<gene>
    <name evidence="1" type="ORF">ACFSQ6_07430</name>
</gene>
<organism evidence="1 2">
    <name type="scientific">Sphingobacterium populi</name>
    <dbReference type="NCBI Taxonomy" id="1812824"/>
    <lineage>
        <taxon>Bacteria</taxon>
        <taxon>Pseudomonadati</taxon>
        <taxon>Bacteroidota</taxon>
        <taxon>Sphingobacteriia</taxon>
        <taxon>Sphingobacteriales</taxon>
        <taxon>Sphingobacteriaceae</taxon>
        <taxon>Sphingobacterium</taxon>
    </lineage>
</organism>